<name>A0A654GAP9_ARATH</name>
<dbReference type="Proteomes" id="UP000426265">
    <property type="component" value="Unassembled WGS sequence"/>
</dbReference>
<evidence type="ECO:0000313" key="3">
    <source>
        <dbReference type="EMBL" id="VYS70199.1"/>
    </source>
</evidence>
<gene>
    <name evidence="3" type="ORF">AN1_LOCUS25583</name>
    <name evidence="2" type="ORF">AT9943_LOCUS22048</name>
</gene>
<proteinExistence type="predicted"/>
<organism evidence="3 4">
    <name type="scientific">Arabidopsis thaliana</name>
    <name type="common">Mouse-ear cress</name>
    <dbReference type="NCBI Taxonomy" id="3702"/>
    <lineage>
        <taxon>Eukaryota</taxon>
        <taxon>Viridiplantae</taxon>
        <taxon>Streptophyta</taxon>
        <taxon>Embryophyta</taxon>
        <taxon>Tracheophyta</taxon>
        <taxon>Spermatophyta</taxon>
        <taxon>Magnoliopsida</taxon>
        <taxon>eudicotyledons</taxon>
        <taxon>Gunneridae</taxon>
        <taxon>Pentapetalae</taxon>
        <taxon>rosids</taxon>
        <taxon>malvids</taxon>
        <taxon>Brassicales</taxon>
        <taxon>Brassicaceae</taxon>
        <taxon>Camelineae</taxon>
        <taxon>Arabidopsis</taxon>
    </lineage>
</organism>
<evidence type="ECO:0000313" key="5">
    <source>
        <dbReference type="Proteomes" id="UP000516314"/>
    </source>
</evidence>
<accession>A0A654GAP9</accession>
<reference evidence="3 4" key="1">
    <citation type="submission" date="2019-11" db="EMBL/GenBank/DDBJ databases">
        <authorList>
            <person name="Jiao W.-B."/>
            <person name="Schneeberger K."/>
        </authorList>
    </citation>
    <scope>NUCLEOTIDE SEQUENCE [LARGE SCALE GENOMIC DNA]</scope>
    <source>
        <strain evidence="4">cv. An-1</strain>
    </source>
</reference>
<protein>
    <submittedName>
        <fullName evidence="2">(thale cress) hypothetical protein</fullName>
    </submittedName>
</protein>
<evidence type="ECO:0000259" key="1">
    <source>
        <dbReference type="Pfam" id="PF03478"/>
    </source>
</evidence>
<evidence type="ECO:0000313" key="2">
    <source>
        <dbReference type="EMBL" id="CAD5334762.1"/>
    </source>
</evidence>
<dbReference type="Pfam" id="PF03478">
    <property type="entry name" value="Beta-prop_KIB1-4"/>
    <property type="match status" value="1"/>
</dbReference>
<feature type="domain" description="KIB1-4 beta-propeller" evidence="1">
    <location>
        <begin position="121"/>
        <end position="294"/>
    </location>
</feature>
<reference evidence="2 5" key="2">
    <citation type="submission" date="2020-09" db="EMBL/GenBank/DDBJ databases">
        <authorList>
            <person name="Ashkenazy H."/>
        </authorList>
    </citation>
    <scope>NUCLEOTIDE SEQUENCE [LARGE SCALE GENOMIC DNA]</scope>
    <source>
        <strain evidence="5">cv. Cdm-0</strain>
    </source>
</reference>
<sequence>MSLLLNQHWKLCFRKPVLARSSPLHSNGLSFSSLQTPPCFIVDAEPCGAGLGKLKIVSAGDFRLTQLEKKVPLELMTGMENIGSSNGWVATLKDDVVRLQDDLNPFASASDPKRISLPPLLSFFRTNTHEWINVKMEDPCFFSSRVFFSKKDDKFYIPGGHLIGSWDLRTDKPTAPKIHKLRFRNLPKLTKTKRKLMDSCYKREDLVESTTTGETFLVKWYKKIVGKVIKGRATTKTKAIMVFKLDEEGNAVYTQDIGDLFIFISEAQPTCVPASSVPGLLPNFVLFYDVNEFGSAYLADSSVSSEISTFPVPYHIPPQNIV</sequence>
<dbReference type="Proteomes" id="UP000516314">
    <property type="component" value="Chromosome 5"/>
</dbReference>
<dbReference type="InterPro" id="IPR005174">
    <property type="entry name" value="KIB1-4_b-propeller"/>
</dbReference>
<dbReference type="PANTHER" id="PTHR44259">
    <property type="entry name" value="OS07G0183000 PROTEIN-RELATED"/>
    <property type="match status" value="1"/>
</dbReference>
<dbReference type="InterPro" id="IPR050942">
    <property type="entry name" value="F-box_BR-signaling"/>
</dbReference>
<dbReference type="EMBL" id="LR881470">
    <property type="protein sequence ID" value="CAD5334762.1"/>
    <property type="molecule type" value="Genomic_DNA"/>
</dbReference>
<dbReference type="EMBL" id="CACRSJ010000110">
    <property type="protein sequence ID" value="VYS70199.1"/>
    <property type="molecule type" value="Genomic_DNA"/>
</dbReference>
<evidence type="ECO:0000313" key="4">
    <source>
        <dbReference type="Proteomes" id="UP000426265"/>
    </source>
</evidence>
<dbReference type="PANTHER" id="PTHR44259:SF89">
    <property type="entry name" value="DUF295 DOMAIN-CONTAINING PROTEIN-RELATED"/>
    <property type="match status" value="1"/>
</dbReference>
<dbReference type="AlphaFoldDB" id="A0A654GAP9"/>
<dbReference type="ExpressionAtlas" id="A0A654GAP9">
    <property type="expression patterns" value="baseline and differential"/>
</dbReference>